<accession>A0A072V5E1</accession>
<reference evidence="3" key="3">
    <citation type="submission" date="2015-04" db="UniProtKB">
        <authorList>
            <consortium name="EnsemblPlants"/>
        </authorList>
    </citation>
    <scope>IDENTIFICATION</scope>
    <source>
        <strain evidence="3">cv. Jemalong A17</strain>
    </source>
</reference>
<dbReference type="AlphaFoldDB" id="A0A072V5E1"/>
<protein>
    <submittedName>
        <fullName evidence="1 3">Uncharacterized protein</fullName>
    </submittedName>
</protein>
<evidence type="ECO:0000313" key="4">
    <source>
        <dbReference type="Proteomes" id="UP000002051"/>
    </source>
</evidence>
<evidence type="ECO:0000313" key="1">
    <source>
        <dbReference type="EMBL" id="KEH37047.1"/>
    </source>
</evidence>
<dbReference type="EnsemblPlants" id="KEH37047">
    <property type="protein sequence ID" value="KEH37047"/>
    <property type="gene ID" value="MTR_2g029530"/>
</dbReference>
<keyword evidence="4" id="KW-1185">Reference proteome</keyword>
<proteinExistence type="predicted"/>
<gene>
    <name evidence="1" type="ordered locus">MTR_2g029530</name>
    <name evidence="2" type="ORF">MtrunA17_Chr2g0292071</name>
</gene>
<dbReference type="Proteomes" id="UP000002051">
    <property type="component" value="Chromosome 2"/>
</dbReference>
<evidence type="ECO:0000313" key="3">
    <source>
        <dbReference type="EnsemblPlants" id="KEH37047"/>
    </source>
</evidence>
<dbReference type="HOGENOM" id="CLU_155491_0_0_1"/>
<name>A0A072V5E1_MEDTR</name>
<evidence type="ECO:0000313" key="2">
    <source>
        <dbReference type="EMBL" id="RHN72836.1"/>
    </source>
</evidence>
<reference evidence="1 4" key="2">
    <citation type="journal article" date="2014" name="BMC Genomics">
        <title>An improved genome release (version Mt4.0) for the model legume Medicago truncatula.</title>
        <authorList>
            <person name="Tang H."/>
            <person name="Krishnakumar V."/>
            <person name="Bidwell S."/>
            <person name="Rosen B."/>
            <person name="Chan A."/>
            <person name="Zhou S."/>
            <person name="Gentzbittel L."/>
            <person name="Childs K.L."/>
            <person name="Yandell M."/>
            <person name="Gundlach H."/>
            <person name="Mayer K.F."/>
            <person name="Schwartz D.C."/>
            <person name="Town C.D."/>
        </authorList>
    </citation>
    <scope>GENOME REANNOTATION</scope>
    <source>
        <strain evidence="1">A17</strain>
        <strain evidence="3 4">cv. Jemalong A17</strain>
    </source>
</reference>
<reference evidence="1 4" key="1">
    <citation type="journal article" date="2011" name="Nature">
        <title>The Medicago genome provides insight into the evolution of rhizobial symbioses.</title>
        <authorList>
            <person name="Young N.D."/>
            <person name="Debelle F."/>
            <person name="Oldroyd G.E."/>
            <person name="Geurts R."/>
            <person name="Cannon S.B."/>
            <person name="Udvardi M.K."/>
            <person name="Benedito V.A."/>
            <person name="Mayer K.F."/>
            <person name="Gouzy J."/>
            <person name="Schoof H."/>
            <person name="Van de Peer Y."/>
            <person name="Proost S."/>
            <person name="Cook D.R."/>
            <person name="Meyers B.C."/>
            <person name="Spannagl M."/>
            <person name="Cheung F."/>
            <person name="De Mita S."/>
            <person name="Krishnakumar V."/>
            <person name="Gundlach H."/>
            <person name="Zhou S."/>
            <person name="Mudge J."/>
            <person name="Bharti A.K."/>
            <person name="Murray J.D."/>
            <person name="Naoumkina M.A."/>
            <person name="Rosen B."/>
            <person name="Silverstein K.A."/>
            <person name="Tang H."/>
            <person name="Rombauts S."/>
            <person name="Zhao P.X."/>
            <person name="Zhou P."/>
            <person name="Barbe V."/>
            <person name="Bardou P."/>
            <person name="Bechner M."/>
            <person name="Bellec A."/>
            <person name="Berger A."/>
            <person name="Berges H."/>
            <person name="Bidwell S."/>
            <person name="Bisseling T."/>
            <person name="Choisne N."/>
            <person name="Couloux A."/>
            <person name="Denny R."/>
            <person name="Deshpande S."/>
            <person name="Dai X."/>
            <person name="Doyle J.J."/>
            <person name="Dudez A.M."/>
            <person name="Farmer A.D."/>
            <person name="Fouteau S."/>
            <person name="Franken C."/>
            <person name="Gibelin C."/>
            <person name="Gish J."/>
            <person name="Goldstein S."/>
            <person name="Gonzalez A.J."/>
            <person name="Green P.J."/>
            <person name="Hallab A."/>
            <person name="Hartog M."/>
            <person name="Hua A."/>
            <person name="Humphray S.J."/>
            <person name="Jeong D.H."/>
            <person name="Jing Y."/>
            <person name="Jocker A."/>
            <person name="Kenton S.M."/>
            <person name="Kim D.J."/>
            <person name="Klee K."/>
            <person name="Lai H."/>
            <person name="Lang C."/>
            <person name="Lin S."/>
            <person name="Macmil S.L."/>
            <person name="Magdelenat G."/>
            <person name="Matthews L."/>
            <person name="McCorrison J."/>
            <person name="Monaghan E.L."/>
            <person name="Mun J.H."/>
            <person name="Najar F.Z."/>
            <person name="Nicholson C."/>
            <person name="Noirot C."/>
            <person name="O'Bleness M."/>
            <person name="Paule C.R."/>
            <person name="Poulain J."/>
            <person name="Prion F."/>
            <person name="Qin B."/>
            <person name="Qu C."/>
            <person name="Retzel E.F."/>
            <person name="Riddle C."/>
            <person name="Sallet E."/>
            <person name="Samain S."/>
            <person name="Samson N."/>
            <person name="Sanders I."/>
            <person name="Saurat O."/>
            <person name="Scarpelli C."/>
            <person name="Schiex T."/>
            <person name="Segurens B."/>
            <person name="Severin A.J."/>
            <person name="Sherrier D.J."/>
            <person name="Shi R."/>
            <person name="Sims S."/>
            <person name="Singer S.R."/>
            <person name="Sinharoy S."/>
            <person name="Sterck L."/>
            <person name="Viollet A."/>
            <person name="Wang B.B."/>
            <person name="Wang K."/>
            <person name="Wang M."/>
            <person name="Wang X."/>
            <person name="Warfsmann J."/>
            <person name="Weissenbach J."/>
            <person name="White D.D."/>
            <person name="White J.D."/>
            <person name="Wiley G.B."/>
            <person name="Wincker P."/>
            <person name="Xing Y."/>
            <person name="Yang L."/>
            <person name="Yao Z."/>
            <person name="Ying F."/>
            <person name="Zhai J."/>
            <person name="Zhou L."/>
            <person name="Zuber A."/>
            <person name="Denarie J."/>
            <person name="Dixon R.A."/>
            <person name="May G.D."/>
            <person name="Schwartz D.C."/>
            <person name="Rogers J."/>
            <person name="Quetier F."/>
            <person name="Town C.D."/>
            <person name="Roe B.A."/>
        </authorList>
    </citation>
    <scope>NUCLEOTIDE SEQUENCE [LARGE SCALE GENOMIC DNA]</scope>
    <source>
        <strain evidence="1">A17</strain>
        <strain evidence="3 4">cv. Jemalong A17</strain>
    </source>
</reference>
<dbReference type="EMBL" id="CM001218">
    <property type="protein sequence ID" value="KEH37047.1"/>
    <property type="molecule type" value="Genomic_DNA"/>
</dbReference>
<sequence>MKRKRSVKESIDMVVTKETILDSRFTSFLEKDHSFLTPWSWNPNASKNETSSTKKKEFLSFHPESYFSYEIIDRKCWNDNAQETDNQCCPSTSSCSQACPAPLIFVNQAPRCKMCNRSNLKMHSDVNVQDPKSAPV</sequence>
<dbReference type="Proteomes" id="UP000265566">
    <property type="component" value="Chromosome 2"/>
</dbReference>
<organism evidence="1 4">
    <name type="scientific">Medicago truncatula</name>
    <name type="common">Barrel medic</name>
    <name type="synonym">Medicago tribuloides</name>
    <dbReference type="NCBI Taxonomy" id="3880"/>
    <lineage>
        <taxon>Eukaryota</taxon>
        <taxon>Viridiplantae</taxon>
        <taxon>Streptophyta</taxon>
        <taxon>Embryophyta</taxon>
        <taxon>Tracheophyta</taxon>
        <taxon>Spermatophyta</taxon>
        <taxon>Magnoliopsida</taxon>
        <taxon>eudicotyledons</taxon>
        <taxon>Gunneridae</taxon>
        <taxon>Pentapetalae</taxon>
        <taxon>rosids</taxon>
        <taxon>fabids</taxon>
        <taxon>Fabales</taxon>
        <taxon>Fabaceae</taxon>
        <taxon>Papilionoideae</taxon>
        <taxon>50 kb inversion clade</taxon>
        <taxon>NPAAA clade</taxon>
        <taxon>Hologalegina</taxon>
        <taxon>IRL clade</taxon>
        <taxon>Trifolieae</taxon>
        <taxon>Medicago</taxon>
    </lineage>
</organism>
<dbReference type="EMBL" id="PSQE01000002">
    <property type="protein sequence ID" value="RHN72836.1"/>
    <property type="molecule type" value="Genomic_DNA"/>
</dbReference>
<reference evidence="2" key="4">
    <citation type="journal article" date="2018" name="Nat. Plants">
        <title>Whole-genome landscape of Medicago truncatula symbiotic genes.</title>
        <authorList>
            <person name="Pecrix Y."/>
            <person name="Gamas P."/>
            <person name="Carrere S."/>
        </authorList>
    </citation>
    <scope>NUCLEOTIDE SEQUENCE</scope>
    <source>
        <tissue evidence="2">Leaves</tissue>
    </source>
</reference>
<dbReference type="Gramene" id="rna8597">
    <property type="protein sequence ID" value="RHN72836.1"/>
    <property type="gene ID" value="gene8597"/>
</dbReference>